<evidence type="ECO:0000256" key="1">
    <source>
        <dbReference type="SAM" id="MobiDB-lite"/>
    </source>
</evidence>
<comment type="caution">
    <text evidence="3">The sequence shown here is derived from an EMBL/GenBank/DDBJ whole genome shotgun (WGS) entry which is preliminary data.</text>
</comment>
<dbReference type="Proteomes" id="UP000619260">
    <property type="component" value="Unassembled WGS sequence"/>
</dbReference>
<feature type="region of interest" description="Disordered" evidence="1">
    <location>
        <begin position="53"/>
        <end position="78"/>
    </location>
</feature>
<organism evidence="3 4">
    <name type="scientific">Virgisporangium aliadipatigenens</name>
    <dbReference type="NCBI Taxonomy" id="741659"/>
    <lineage>
        <taxon>Bacteria</taxon>
        <taxon>Bacillati</taxon>
        <taxon>Actinomycetota</taxon>
        <taxon>Actinomycetes</taxon>
        <taxon>Micromonosporales</taxon>
        <taxon>Micromonosporaceae</taxon>
        <taxon>Virgisporangium</taxon>
    </lineage>
</organism>
<dbReference type="EMBL" id="BOPF01000004">
    <property type="protein sequence ID" value="GIJ44856.1"/>
    <property type="molecule type" value="Genomic_DNA"/>
</dbReference>
<gene>
    <name evidence="3" type="ORF">Val02_17420</name>
</gene>
<protein>
    <submittedName>
        <fullName evidence="3">Uncharacterized protein</fullName>
    </submittedName>
</protein>
<name>A0A8J3YJ37_9ACTN</name>
<sequence length="78" mass="8267">MDGVEAFTVLAENNFGDTRSGSLAGPLGLLIIVLLAIATVLLIRNMNARLKRLPESFPDPDGRTDDRPAGQSETAESA</sequence>
<keyword evidence="4" id="KW-1185">Reference proteome</keyword>
<keyword evidence="2" id="KW-1133">Transmembrane helix</keyword>
<accession>A0A8J3YJ37</accession>
<keyword evidence="2" id="KW-0472">Membrane</keyword>
<dbReference type="AlphaFoldDB" id="A0A8J3YJ37"/>
<evidence type="ECO:0000256" key="2">
    <source>
        <dbReference type="SAM" id="Phobius"/>
    </source>
</evidence>
<reference evidence="3" key="1">
    <citation type="submission" date="2021-01" db="EMBL/GenBank/DDBJ databases">
        <title>Whole genome shotgun sequence of Virgisporangium aliadipatigenens NBRC 105644.</title>
        <authorList>
            <person name="Komaki H."/>
            <person name="Tamura T."/>
        </authorList>
    </citation>
    <scope>NUCLEOTIDE SEQUENCE</scope>
    <source>
        <strain evidence="3">NBRC 105644</strain>
    </source>
</reference>
<evidence type="ECO:0000313" key="3">
    <source>
        <dbReference type="EMBL" id="GIJ44856.1"/>
    </source>
</evidence>
<keyword evidence="2" id="KW-0812">Transmembrane</keyword>
<evidence type="ECO:0000313" key="4">
    <source>
        <dbReference type="Proteomes" id="UP000619260"/>
    </source>
</evidence>
<feature type="transmembrane region" description="Helical" evidence="2">
    <location>
        <begin position="23"/>
        <end position="43"/>
    </location>
</feature>
<proteinExistence type="predicted"/>